<proteinExistence type="predicted"/>
<gene>
    <name evidence="1" type="ORF">HMPREF1705_03235</name>
</gene>
<comment type="caution">
    <text evidence="1">The sequence shown here is derived from an EMBL/GenBank/DDBJ whole genome shotgun (WGS) entry which is preliminary data.</text>
</comment>
<accession>A0A0T5XE22</accession>
<protein>
    <submittedName>
        <fullName evidence="1">Uncharacterized protein</fullName>
    </submittedName>
</protein>
<evidence type="ECO:0000313" key="2">
    <source>
        <dbReference type="Proteomes" id="UP000005273"/>
    </source>
</evidence>
<evidence type="ECO:0000313" key="1">
    <source>
        <dbReference type="EMBL" id="KRT35973.1"/>
    </source>
</evidence>
<sequence>MSGKGGLTLEEESLDHIVLSEDATVRDSLRALYGTAFKAASFSVGDKTCLISKDELVTALEKGLGDLPLRRVISSGPLYCTDGLTDEELRLPLLRVKDGTVIVNEAAKKLIDRASIELCEINESSSECAMLHMDNGSVISIEPVGNGYFVVKELGRDEVEEMLGTARWAAIGKALWNYLEAKDMALKVEEREKRGAVPLRWNGLDLGFLTCRKKRKSPSKGKEPKNGSSSG</sequence>
<dbReference type="Proteomes" id="UP000005273">
    <property type="component" value="Unassembled WGS sequence"/>
</dbReference>
<organism evidence="1 2">
    <name type="scientific">Acetomicrobium hydrogeniformans ATCC BAA-1850</name>
    <dbReference type="NCBI Taxonomy" id="592015"/>
    <lineage>
        <taxon>Bacteria</taxon>
        <taxon>Thermotogati</taxon>
        <taxon>Synergistota</taxon>
        <taxon>Synergistia</taxon>
        <taxon>Synergistales</taxon>
        <taxon>Acetomicrobiaceae</taxon>
        <taxon>Acetomicrobium</taxon>
    </lineage>
</organism>
<dbReference type="AlphaFoldDB" id="A0A0T5XE22"/>
<name>A0A0T5XE22_9BACT</name>
<reference evidence="2" key="1">
    <citation type="submission" date="2012-09" db="EMBL/GenBank/DDBJ databases">
        <authorList>
            <person name="Weinstock G."/>
            <person name="Sodergren E."/>
            <person name="Clifton S."/>
            <person name="Fulton L."/>
            <person name="Fulton B."/>
            <person name="Courtney L."/>
            <person name="Fronick C."/>
            <person name="Harrison M."/>
            <person name="Strong C."/>
            <person name="Farmer C."/>
            <person name="Delehaunty K."/>
            <person name="Markovic C."/>
            <person name="Hall O."/>
            <person name="Minx P."/>
            <person name="Tomlinson C."/>
            <person name="Mitreva M."/>
            <person name="Nelson J."/>
            <person name="Hou S."/>
            <person name="Wollam A."/>
            <person name="Pepin K.H."/>
            <person name="Johnson M."/>
            <person name="Bhonagiri V."/>
            <person name="Nash W.E."/>
            <person name="Suruliraj S."/>
            <person name="Warren W."/>
            <person name="Chinwalla A."/>
            <person name="Mardis E.R."/>
            <person name="Wilson R.K."/>
        </authorList>
    </citation>
    <scope>NUCLEOTIDE SEQUENCE [LARGE SCALE GENOMIC DNA]</scope>
    <source>
        <strain evidence="2">OS1</strain>
    </source>
</reference>
<dbReference type="EMBL" id="ACJX03000001">
    <property type="protein sequence ID" value="KRT35973.1"/>
    <property type="molecule type" value="Genomic_DNA"/>
</dbReference>
<keyword evidence="2" id="KW-1185">Reference proteome</keyword>
<dbReference type="STRING" id="592015.HMPREF1705_03235"/>